<dbReference type="Proteomes" id="UP000243052">
    <property type="component" value="Chromosome viii"/>
</dbReference>
<dbReference type="Gene3D" id="3.90.226.10">
    <property type="entry name" value="2-enoyl-CoA Hydratase, Chain A, domain 1"/>
    <property type="match status" value="1"/>
</dbReference>
<dbReference type="GO" id="GO:0004165">
    <property type="term" value="F:delta(3)-delta(2)-enoyl-CoA isomerase activity"/>
    <property type="evidence" value="ECO:0007669"/>
    <property type="project" value="UniProtKB-ARBA"/>
</dbReference>
<keyword evidence="2" id="KW-0576">Peroxisome</keyword>
<dbReference type="InterPro" id="IPR001753">
    <property type="entry name" value="Enoyl-CoA_hydra/iso"/>
</dbReference>
<dbReference type="EMBL" id="CP014248">
    <property type="protein sequence ID" value="AMD22882.1"/>
    <property type="molecule type" value="Genomic_DNA"/>
</dbReference>
<accession>A0A0X8HWN3</accession>
<proteinExistence type="predicted"/>
<dbReference type="RefSeq" id="XP_017989878.1">
    <property type="nucleotide sequence ID" value="XM_018134389.1"/>
</dbReference>
<dbReference type="OrthoDB" id="2018133at2759"/>
<name>A0A0X8HWN3_9SACH</name>
<reference evidence="4 5" key="1">
    <citation type="submission" date="2016-01" db="EMBL/GenBank/DDBJ databases">
        <title>Genome sequence of the yeast Holleya sinecauda.</title>
        <authorList>
            <person name="Dietrich F.S."/>
        </authorList>
    </citation>
    <scope>NUCLEOTIDE SEQUENCE [LARGE SCALE GENOMIC DNA]</scope>
    <source>
        <strain evidence="4 5">ATCC 58844</strain>
    </source>
</reference>
<dbReference type="PANTHER" id="PTHR43684:SF1">
    <property type="entry name" value="ENOYL-COA DELTA ISOMERASE 2"/>
    <property type="match status" value="1"/>
</dbReference>
<dbReference type="GeneID" id="28726248"/>
<evidence type="ECO:0000256" key="1">
    <source>
        <dbReference type="ARBA" id="ARBA00004275"/>
    </source>
</evidence>
<dbReference type="GO" id="GO:0005782">
    <property type="term" value="C:peroxisomal matrix"/>
    <property type="evidence" value="ECO:0007669"/>
    <property type="project" value="TreeGrafter"/>
</dbReference>
<keyword evidence="3" id="KW-0413">Isomerase</keyword>
<protein>
    <submittedName>
        <fullName evidence="4">HHR113Cp</fullName>
    </submittedName>
</protein>
<dbReference type="InterPro" id="IPR051053">
    <property type="entry name" value="ECH/Chromodomain_protein"/>
</dbReference>
<comment type="subcellular location">
    <subcellularLocation>
        <location evidence="1">Peroxisome</location>
    </subcellularLocation>
</comment>
<dbReference type="CDD" id="cd06558">
    <property type="entry name" value="crotonase-like"/>
    <property type="match status" value="1"/>
</dbReference>
<evidence type="ECO:0000313" key="4">
    <source>
        <dbReference type="EMBL" id="AMD22882.1"/>
    </source>
</evidence>
<gene>
    <name evidence="4" type="ORF">AW171_hschr84942</name>
</gene>
<dbReference type="PANTHER" id="PTHR43684">
    <property type="match status" value="1"/>
</dbReference>
<sequence length="266" mass="29984">MSRSNVIQHRIEGPLFIITLNNEKKLNSLHLSDYTRMTELLLEAEANPEILCIVFQGTGRFFSSGIDIDDLSRQLNQPKDFDLSSELVSRMEYFTRTAINHKKILVSCLNGPAVGISAAMVLLCDIVYSMNDNVYISFPFSKMGLANEGALSESLASKVGPALAHEAMFFGVPLQYDQLKDRVINRNYNMTNLSEFNSKVLEDLKQYLESCSPESLQNMKRLFLTVEGSSKIHAISNEGITALNLIHKNVPNKRIKAYVEQRRSKL</sequence>
<evidence type="ECO:0000313" key="5">
    <source>
        <dbReference type="Proteomes" id="UP000243052"/>
    </source>
</evidence>
<dbReference type="SUPFAM" id="SSF52096">
    <property type="entry name" value="ClpP/crotonase"/>
    <property type="match status" value="1"/>
</dbReference>
<dbReference type="Pfam" id="PF00378">
    <property type="entry name" value="ECH_1"/>
    <property type="match status" value="1"/>
</dbReference>
<keyword evidence="5" id="KW-1185">Reference proteome</keyword>
<dbReference type="AlphaFoldDB" id="A0A0X8HWN3"/>
<organism evidence="4 5">
    <name type="scientific">Eremothecium sinecaudum</name>
    <dbReference type="NCBI Taxonomy" id="45286"/>
    <lineage>
        <taxon>Eukaryota</taxon>
        <taxon>Fungi</taxon>
        <taxon>Dikarya</taxon>
        <taxon>Ascomycota</taxon>
        <taxon>Saccharomycotina</taxon>
        <taxon>Saccharomycetes</taxon>
        <taxon>Saccharomycetales</taxon>
        <taxon>Saccharomycetaceae</taxon>
        <taxon>Eremothecium</taxon>
    </lineage>
</organism>
<dbReference type="GO" id="GO:0006635">
    <property type="term" value="P:fatty acid beta-oxidation"/>
    <property type="evidence" value="ECO:0007669"/>
    <property type="project" value="TreeGrafter"/>
</dbReference>
<evidence type="ECO:0000256" key="2">
    <source>
        <dbReference type="ARBA" id="ARBA00023140"/>
    </source>
</evidence>
<evidence type="ECO:0000256" key="3">
    <source>
        <dbReference type="ARBA" id="ARBA00023235"/>
    </source>
</evidence>
<dbReference type="STRING" id="45286.A0A0X8HWN3"/>
<dbReference type="InterPro" id="IPR029045">
    <property type="entry name" value="ClpP/crotonase-like_dom_sf"/>
</dbReference>